<dbReference type="PANTHER" id="PTHR22576">
    <property type="entry name" value="MUCOSA ASSOCIATED LYMPHOID TISSUE LYMPHOMA TRANSLOCATION PROTEIN 1/PARACASPASE"/>
    <property type="match status" value="1"/>
</dbReference>
<dbReference type="InterPro" id="IPR052039">
    <property type="entry name" value="Caspase-related_regulators"/>
</dbReference>
<reference evidence="2" key="1">
    <citation type="submission" date="2021-02" db="EMBL/GenBank/DDBJ databases">
        <authorList>
            <person name="Nowell W R."/>
        </authorList>
    </citation>
    <scope>NUCLEOTIDE SEQUENCE</scope>
</reference>
<dbReference type="Proteomes" id="UP000663838">
    <property type="component" value="Unassembled WGS sequence"/>
</dbReference>
<dbReference type="Proteomes" id="UP000663865">
    <property type="component" value="Unassembled WGS sequence"/>
</dbReference>
<dbReference type="Gene3D" id="3.40.50.1460">
    <property type="match status" value="1"/>
</dbReference>
<name>A0A818DT73_9BILA</name>
<protein>
    <recommendedName>
        <fullName evidence="1">Peptidase C14 caspase domain-containing protein</fullName>
    </recommendedName>
</protein>
<dbReference type="InterPro" id="IPR029030">
    <property type="entry name" value="Caspase-like_dom_sf"/>
</dbReference>
<proteinExistence type="predicted"/>
<evidence type="ECO:0000313" key="3">
    <source>
        <dbReference type="EMBL" id="CAF4858704.1"/>
    </source>
</evidence>
<dbReference type="GO" id="GO:0004197">
    <property type="term" value="F:cysteine-type endopeptidase activity"/>
    <property type="evidence" value="ECO:0007669"/>
    <property type="project" value="InterPro"/>
</dbReference>
<gene>
    <name evidence="2" type="ORF">KIK155_LOCUS12142</name>
    <name evidence="3" type="ORF">TOA249_LOCUS27506</name>
</gene>
<dbReference type="EMBL" id="CAJNYV010001963">
    <property type="protein sequence ID" value="CAF3447677.1"/>
    <property type="molecule type" value="Genomic_DNA"/>
</dbReference>
<dbReference type="SUPFAM" id="SSF52129">
    <property type="entry name" value="Caspase-like"/>
    <property type="match status" value="1"/>
</dbReference>
<comment type="caution">
    <text evidence="2">The sequence shown here is derived from an EMBL/GenBank/DDBJ whole genome shotgun (WGS) entry which is preliminary data.</text>
</comment>
<evidence type="ECO:0000313" key="2">
    <source>
        <dbReference type="EMBL" id="CAF3447677.1"/>
    </source>
</evidence>
<dbReference type="EMBL" id="CAJOBS010003522">
    <property type="protein sequence ID" value="CAF4858704.1"/>
    <property type="molecule type" value="Genomic_DNA"/>
</dbReference>
<dbReference type="GO" id="GO:0006508">
    <property type="term" value="P:proteolysis"/>
    <property type="evidence" value="ECO:0007669"/>
    <property type="project" value="InterPro"/>
</dbReference>
<sequence>MAKPATNFQRKRALVIGINDYYFNPLEYCVRDAQDFSEALKSIGFHVTIAINSSYETFRRAFIEFITANQPNDLILFYFAGHAKTYKQQNYLLLENYSYGASKSEEKWMIDGAIPIEYLIKVSIEKTNGATIFIIDCCRKYLSFEKDNVQQKLLNIKGTSKTLIVYSNWPGAVICSETGDHKNGYLMENLLKHITKINVEIQDILRCVAQDLRKQTSEMKRLCHNSEFNQKIFLVTTKDQGEKCSFF</sequence>
<dbReference type="AlphaFoldDB" id="A0A818DT73"/>
<feature type="domain" description="Peptidase C14 caspase" evidence="1">
    <location>
        <begin position="10"/>
        <end position="221"/>
    </location>
</feature>
<organism evidence="2 4">
    <name type="scientific">Rotaria socialis</name>
    <dbReference type="NCBI Taxonomy" id="392032"/>
    <lineage>
        <taxon>Eukaryota</taxon>
        <taxon>Metazoa</taxon>
        <taxon>Spiralia</taxon>
        <taxon>Gnathifera</taxon>
        <taxon>Rotifera</taxon>
        <taxon>Eurotatoria</taxon>
        <taxon>Bdelloidea</taxon>
        <taxon>Philodinida</taxon>
        <taxon>Philodinidae</taxon>
        <taxon>Rotaria</taxon>
    </lineage>
</organism>
<dbReference type="PANTHER" id="PTHR22576:SF37">
    <property type="entry name" value="MUCOSA-ASSOCIATED LYMPHOID TISSUE LYMPHOMA TRANSLOCATION PROTEIN 1"/>
    <property type="match status" value="1"/>
</dbReference>
<evidence type="ECO:0000259" key="1">
    <source>
        <dbReference type="Pfam" id="PF00656"/>
    </source>
</evidence>
<accession>A0A818DT73</accession>
<dbReference type="Pfam" id="PF00656">
    <property type="entry name" value="Peptidase_C14"/>
    <property type="match status" value="1"/>
</dbReference>
<evidence type="ECO:0000313" key="4">
    <source>
        <dbReference type="Proteomes" id="UP000663865"/>
    </source>
</evidence>
<dbReference type="InterPro" id="IPR011600">
    <property type="entry name" value="Pept_C14_caspase"/>
</dbReference>